<feature type="transmembrane region" description="Helical" evidence="9">
    <location>
        <begin position="464"/>
        <end position="490"/>
    </location>
</feature>
<dbReference type="Proteomes" id="UP000275385">
    <property type="component" value="Unassembled WGS sequence"/>
</dbReference>
<dbReference type="PANTHER" id="PTHR23502">
    <property type="entry name" value="MAJOR FACILITATOR SUPERFAMILY"/>
    <property type="match status" value="1"/>
</dbReference>
<keyword evidence="4" id="KW-1003">Cell membrane</keyword>
<comment type="subcellular location">
    <subcellularLocation>
        <location evidence="2">Cell membrane</location>
    </subcellularLocation>
    <subcellularLocation>
        <location evidence="1">Membrane</location>
        <topology evidence="1">Multi-pass membrane protein</topology>
    </subcellularLocation>
</comment>
<feature type="domain" description="Major facilitator superfamily (MFS) profile" evidence="10">
    <location>
        <begin position="126"/>
        <end position="558"/>
    </location>
</feature>
<feature type="compositionally biased region" description="Basic and acidic residues" evidence="8">
    <location>
        <begin position="1"/>
        <end position="10"/>
    </location>
</feature>
<keyword evidence="5 9" id="KW-0812">Transmembrane</keyword>
<evidence type="ECO:0000256" key="6">
    <source>
        <dbReference type="ARBA" id="ARBA00022989"/>
    </source>
</evidence>
<keyword evidence="6 9" id="KW-1133">Transmembrane helix</keyword>
<evidence type="ECO:0000256" key="5">
    <source>
        <dbReference type="ARBA" id="ARBA00022692"/>
    </source>
</evidence>
<organism evidence="11 12">
    <name type="scientific">Coniochaeta pulveracea</name>
    <dbReference type="NCBI Taxonomy" id="177199"/>
    <lineage>
        <taxon>Eukaryota</taxon>
        <taxon>Fungi</taxon>
        <taxon>Dikarya</taxon>
        <taxon>Ascomycota</taxon>
        <taxon>Pezizomycotina</taxon>
        <taxon>Sordariomycetes</taxon>
        <taxon>Sordariomycetidae</taxon>
        <taxon>Coniochaetales</taxon>
        <taxon>Coniochaetaceae</taxon>
        <taxon>Coniochaeta</taxon>
    </lineage>
</organism>
<dbReference type="GO" id="GO:0022857">
    <property type="term" value="F:transmembrane transporter activity"/>
    <property type="evidence" value="ECO:0007669"/>
    <property type="project" value="InterPro"/>
</dbReference>
<dbReference type="GO" id="GO:0005886">
    <property type="term" value="C:plasma membrane"/>
    <property type="evidence" value="ECO:0007669"/>
    <property type="project" value="UniProtKB-SubCell"/>
</dbReference>
<feature type="transmembrane region" description="Helical" evidence="9">
    <location>
        <begin position="389"/>
        <end position="414"/>
    </location>
</feature>
<evidence type="ECO:0000259" key="10">
    <source>
        <dbReference type="PROSITE" id="PS50850"/>
    </source>
</evidence>
<feature type="compositionally biased region" description="Basic and acidic residues" evidence="8">
    <location>
        <begin position="83"/>
        <end position="100"/>
    </location>
</feature>
<evidence type="ECO:0000256" key="3">
    <source>
        <dbReference type="ARBA" id="ARBA00008335"/>
    </source>
</evidence>
<dbReference type="CDD" id="cd17323">
    <property type="entry name" value="MFS_Tpo1_MDR_like"/>
    <property type="match status" value="1"/>
</dbReference>
<protein>
    <recommendedName>
        <fullName evidence="10">Major facilitator superfamily (MFS) profile domain-containing protein</fullName>
    </recommendedName>
</protein>
<comment type="caution">
    <text evidence="11">The sequence shown here is derived from an EMBL/GenBank/DDBJ whole genome shotgun (WGS) entry which is preliminary data.</text>
</comment>
<dbReference type="PROSITE" id="PS50850">
    <property type="entry name" value="MFS"/>
    <property type="match status" value="1"/>
</dbReference>
<feature type="region of interest" description="Disordered" evidence="8">
    <location>
        <begin position="1"/>
        <end position="111"/>
    </location>
</feature>
<proteinExistence type="inferred from homology"/>
<evidence type="ECO:0000256" key="9">
    <source>
        <dbReference type="SAM" id="Phobius"/>
    </source>
</evidence>
<feature type="transmembrane region" description="Helical" evidence="9">
    <location>
        <begin position="532"/>
        <end position="554"/>
    </location>
</feature>
<sequence>MDDKDLERGRGVPTSDRSQEDEKTSVDDTETVDFEPIRTGTRPGSVTTRNSRRSSRALSRTRSNNGYGVDEFEEGEVEMEDEAQQRQDPLEQADKEKDPYEVGWDGGVDNDPLSPRTMSTWRKWSIVVITSMGSFCVTMASSIYTSTYTQMDAEFHTSRLVATIGLSTFVLGIALGPFWSPLAEFYGRRPIYVAAFAAFLIWIIPSAVAKNIATMIVARFFQGLAGSAFLSVSGGTVGDLFVRAEMQAPMAVFTLAPFAGPSVGPLVGGFINSNVHWRWTHYVLLIAAGALLAAIVLFVPETFHPAVLKKKAIKKRKETGDDRWKAPIEKTKKSIRHTVGLALLRPFQLLIFEPMCLILNIYSAILLGILYLFFGAFPLVFGNNHGFNLWQVGLSFLGLFVAIVLAASTSPIWTRMKEKAMEKREEQTGIAKGEPEDQLPPLIVGAPLITIGLFWFGFTTYPWVHWILPIIGSAIFGFGTMLAFTGVFTFLVDAYPLYAASALASNALIRCTFAAAFPLFGVQMYEKLGYQWATALLAFLTLAMLPFPYLFFMYGKRIRGQSKFATSS</sequence>
<evidence type="ECO:0000256" key="4">
    <source>
        <dbReference type="ARBA" id="ARBA00022475"/>
    </source>
</evidence>
<comment type="similarity">
    <text evidence="3">Belongs to the major facilitator superfamily.</text>
</comment>
<feature type="transmembrane region" description="Helical" evidence="9">
    <location>
        <begin position="124"/>
        <end position="145"/>
    </location>
</feature>
<dbReference type="PANTHER" id="PTHR23502:SF7">
    <property type="entry name" value="DRUG_PROTON ANTIPORTER YHK8-RELATED"/>
    <property type="match status" value="1"/>
</dbReference>
<feature type="transmembrane region" description="Helical" evidence="9">
    <location>
        <begin position="439"/>
        <end position="458"/>
    </location>
</feature>
<evidence type="ECO:0000256" key="1">
    <source>
        <dbReference type="ARBA" id="ARBA00004141"/>
    </source>
</evidence>
<accession>A0A420YL73</accession>
<feature type="transmembrane region" description="Helical" evidence="9">
    <location>
        <begin position="283"/>
        <end position="308"/>
    </location>
</feature>
<dbReference type="AlphaFoldDB" id="A0A420YL73"/>
<dbReference type="Gene3D" id="1.20.1250.20">
    <property type="entry name" value="MFS general substrate transporter like domains"/>
    <property type="match status" value="1"/>
</dbReference>
<name>A0A420YL73_9PEZI</name>
<dbReference type="InterPro" id="IPR036259">
    <property type="entry name" value="MFS_trans_sf"/>
</dbReference>
<dbReference type="STRING" id="177199.A0A420YL73"/>
<keyword evidence="7 9" id="KW-0472">Membrane</keyword>
<keyword evidence="12" id="KW-1185">Reference proteome</keyword>
<feature type="transmembrane region" description="Helical" evidence="9">
    <location>
        <begin position="355"/>
        <end position="377"/>
    </location>
</feature>
<evidence type="ECO:0000256" key="7">
    <source>
        <dbReference type="ARBA" id="ARBA00023136"/>
    </source>
</evidence>
<dbReference type="SUPFAM" id="SSF103473">
    <property type="entry name" value="MFS general substrate transporter"/>
    <property type="match status" value="1"/>
</dbReference>
<gene>
    <name evidence="11" type="ORF">DL546_008694</name>
</gene>
<reference evidence="11 12" key="1">
    <citation type="submission" date="2018-08" db="EMBL/GenBank/DDBJ databases">
        <title>Draft genome of the lignicolous fungus Coniochaeta pulveracea.</title>
        <authorList>
            <person name="Borstlap C.J."/>
            <person name="De Witt R.N."/>
            <person name="Botha A."/>
            <person name="Volschenk H."/>
        </authorList>
    </citation>
    <scope>NUCLEOTIDE SEQUENCE [LARGE SCALE GENOMIC DNA]</scope>
    <source>
        <strain evidence="11 12">CAB683</strain>
    </source>
</reference>
<feature type="transmembrane region" description="Helical" evidence="9">
    <location>
        <begin position="191"/>
        <end position="208"/>
    </location>
</feature>
<dbReference type="OrthoDB" id="3561359at2759"/>
<dbReference type="Pfam" id="PF07690">
    <property type="entry name" value="MFS_1"/>
    <property type="match status" value="1"/>
</dbReference>
<feature type="compositionally biased region" description="Acidic residues" evidence="8">
    <location>
        <begin position="70"/>
        <end position="82"/>
    </location>
</feature>
<dbReference type="EMBL" id="QVQW01000004">
    <property type="protein sequence ID" value="RKU48602.1"/>
    <property type="molecule type" value="Genomic_DNA"/>
</dbReference>
<feature type="compositionally biased region" description="Basic and acidic residues" evidence="8">
    <location>
        <begin position="17"/>
        <end position="26"/>
    </location>
</feature>
<evidence type="ECO:0000256" key="8">
    <source>
        <dbReference type="SAM" id="MobiDB-lite"/>
    </source>
</evidence>
<dbReference type="FunFam" id="1.20.1250.20:FF:000082">
    <property type="entry name" value="MFS multidrug transporter, putative"/>
    <property type="match status" value="1"/>
</dbReference>
<feature type="transmembrane region" description="Helical" evidence="9">
    <location>
        <begin position="249"/>
        <end position="271"/>
    </location>
</feature>
<feature type="transmembrane region" description="Helical" evidence="9">
    <location>
        <begin position="497"/>
        <end position="520"/>
    </location>
</feature>
<feature type="transmembrane region" description="Helical" evidence="9">
    <location>
        <begin position="220"/>
        <end position="242"/>
    </location>
</feature>
<feature type="compositionally biased region" description="Low complexity" evidence="8">
    <location>
        <begin position="56"/>
        <end position="69"/>
    </location>
</feature>
<evidence type="ECO:0000256" key="2">
    <source>
        <dbReference type="ARBA" id="ARBA00004236"/>
    </source>
</evidence>
<evidence type="ECO:0000313" key="12">
    <source>
        <dbReference type="Proteomes" id="UP000275385"/>
    </source>
</evidence>
<dbReference type="InterPro" id="IPR020846">
    <property type="entry name" value="MFS_dom"/>
</dbReference>
<feature type="transmembrane region" description="Helical" evidence="9">
    <location>
        <begin position="160"/>
        <end position="179"/>
    </location>
</feature>
<evidence type="ECO:0000313" key="11">
    <source>
        <dbReference type="EMBL" id="RKU48602.1"/>
    </source>
</evidence>
<dbReference type="InterPro" id="IPR011701">
    <property type="entry name" value="MFS"/>
</dbReference>